<evidence type="ECO:0000256" key="3">
    <source>
        <dbReference type="ARBA" id="ARBA00023125"/>
    </source>
</evidence>
<accession>A0A4V6I4A6</accession>
<dbReference type="EMBL" id="JRMQ02000001">
    <property type="protein sequence ID" value="TLE03203.1"/>
    <property type="molecule type" value="Genomic_DNA"/>
</dbReference>
<dbReference type="InterPro" id="IPR052021">
    <property type="entry name" value="Type-I_RS_S_subunit"/>
</dbReference>
<dbReference type="Gene3D" id="3.90.220.20">
    <property type="entry name" value="DNA methylase specificity domains"/>
    <property type="match status" value="2"/>
</dbReference>
<feature type="non-terminal residue" evidence="5">
    <location>
        <position position="417"/>
    </location>
</feature>
<dbReference type="InterPro" id="IPR044946">
    <property type="entry name" value="Restrct_endonuc_typeI_TRD_sf"/>
</dbReference>
<dbReference type="OrthoDB" id="5323932at2"/>
<reference evidence="5 6" key="1">
    <citation type="journal article" date="2014" name="Genome Announc.">
        <title>Draft genome sequences of eight enterohepatic helicobacter species isolated from both laboratory and wild rodents.</title>
        <authorList>
            <person name="Sheh A."/>
            <person name="Shen Z."/>
            <person name="Fox J.G."/>
        </authorList>
    </citation>
    <scope>NUCLEOTIDE SEQUENCE [LARGE SCALE GENOMIC DNA]</scope>
    <source>
        <strain evidence="5 6">MIT 01-6451</strain>
    </source>
</reference>
<feature type="domain" description="Type I restriction modification DNA specificity" evidence="4">
    <location>
        <begin position="15"/>
        <end position="184"/>
    </location>
</feature>
<keyword evidence="5" id="KW-0378">Hydrolase</keyword>
<dbReference type="GO" id="GO:0009307">
    <property type="term" value="P:DNA restriction-modification system"/>
    <property type="evidence" value="ECO:0007669"/>
    <property type="project" value="UniProtKB-KW"/>
</dbReference>
<evidence type="ECO:0000256" key="2">
    <source>
        <dbReference type="ARBA" id="ARBA00022747"/>
    </source>
</evidence>
<organism evidence="5 6">
    <name type="scientific">Helicobacter japonicus</name>
    <dbReference type="NCBI Taxonomy" id="425400"/>
    <lineage>
        <taxon>Bacteria</taxon>
        <taxon>Pseudomonadati</taxon>
        <taxon>Campylobacterota</taxon>
        <taxon>Epsilonproteobacteria</taxon>
        <taxon>Campylobacterales</taxon>
        <taxon>Helicobacteraceae</taxon>
        <taxon>Helicobacter</taxon>
    </lineage>
</organism>
<dbReference type="STRING" id="425400.LS65_07715"/>
<dbReference type="PANTHER" id="PTHR30408">
    <property type="entry name" value="TYPE-1 RESTRICTION ENZYME ECOKI SPECIFICITY PROTEIN"/>
    <property type="match status" value="1"/>
</dbReference>
<feature type="domain" description="Type I restriction modification DNA specificity" evidence="4">
    <location>
        <begin position="234"/>
        <end position="415"/>
    </location>
</feature>
<dbReference type="AlphaFoldDB" id="A0A4V6I4A6"/>
<protein>
    <submittedName>
        <fullName evidence="5">Restriction endonuclease subunit S</fullName>
    </submittedName>
</protein>
<dbReference type="CDD" id="cd17268">
    <property type="entry name" value="RMtype1_S_Ara36733I_TRD1-CR1_like"/>
    <property type="match status" value="1"/>
</dbReference>
<sequence>MRFKDSGIEWLGEIPEHWEVRKLKYLAQFYTGNSIKDSEKSQYEVWEENSIPYIATKDIEIDSCVVDYENGMYIKKNNLNFLKAPKSSVLLCVEGGSAGKKLAFLNQEVCFVNKLCCINADKISINKKMLFYILQSNFFGNLFFSSIKGLIGGITSKELAEFKIPLPPLQEQKAIAEFLDKKCDKISQFIESKQKLIALLTEKKQALINAVVCRGLNKNTELKESGVKYLGTTPKHWEVRRLASFGKFSKGGNIGRNDLLDEGISTLIYGDIYTKYEIKTHTLHSKVSQETAKNATPIYKGDILFSGSGETKEDIGKNIVYLGDEKAFAGGDVIIFRQNQNDALFLSYALNTQGVRFCKLIESKGEIIVHIYASNLRDIKIPLPPLQEQKAIASYLDTQITKIDLAIEKTKQQITYI</sequence>
<evidence type="ECO:0000313" key="5">
    <source>
        <dbReference type="EMBL" id="TLE03203.1"/>
    </source>
</evidence>
<gene>
    <name evidence="5" type="ORF">LS65_000005</name>
</gene>
<keyword evidence="2" id="KW-0680">Restriction system</keyword>
<dbReference type="Gene3D" id="1.10.287.1120">
    <property type="entry name" value="Bipartite methylase S protein"/>
    <property type="match status" value="1"/>
</dbReference>
<comment type="similarity">
    <text evidence="1">Belongs to the type-I restriction system S methylase family.</text>
</comment>
<evidence type="ECO:0000256" key="1">
    <source>
        <dbReference type="ARBA" id="ARBA00010923"/>
    </source>
</evidence>
<dbReference type="Proteomes" id="UP000029707">
    <property type="component" value="Unassembled WGS sequence"/>
</dbReference>
<dbReference type="RefSeq" id="WP_138129717.1">
    <property type="nucleotide sequence ID" value="NZ_JRMQ02000001.1"/>
</dbReference>
<dbReference type="SUPFAM" id="SSF116734">
    <property type="entry name" value="DNA methylase specificity domain"/>
    <property type="match status" value="2"/>
</dbReference>
<dbReference type="InterPro" id="IPR000055">
    <property type="entry name" value="Restrct_endonuc_typeI_TRD"/>
</dbReference>
<dbReference type="Pfam" id="PF01420">
    <property type="entry name" value="Methylase_S"/>
    <property type="match status" value="2"/>
</dbReference>
<name>A0A4V6I4A6_9HELI</name>
<keyword evidence="3" id="KW-0238">DNA-binding</keyword>
<dbReference type="GO" id="GO:0003677">
    <property type="term" value="F:DNA binding"/>
    <property type="evidence" value="ECO:0007669"/>
    <property type="project" value="UniProtKB-KW"/>
</dbReference>
<dbReference type="PANTHER" id="PTHR30408:SF12">
    <property type="entry name" value="TYPE I RESTRICTION ENZYME MJAVIII SPECIFICITY SUBUNIT"/>
    <property type="match status" value="1"/>
</dbReference>
<dbReference type="GO" id="GO:0004519">
    <property type="term" value="F:endonuclease activity"/>
    <property type="evidence" value="ECO:0007669"/>
    <property type="project" value="UniProtKB-KW"/>
</dbReference>
<keyword evidence="5" id="KW-0255">Endonuclease</keyword>
<comment type="caution">
    <text evidence="5">The sequence shown here is derived from an EMBL/GenBank/DDBJ whole genome shotgun (WGS) entry which is preliminary data.</text>
</comment>
<evidence type="ECO:0000313" key="6">
    <source>
        <dbReference type="Proteomes" id="UP000029707"/>
    </source>
</evidence>
<keyword evidence="5" id="KW-0540">Nuclease</keyword>
<evidence type="ECO:0000259" key="4">
    <source>
        <dbReference type="Pfam" id="PF01420"/>
    </source>
</evidence>
<proteinExistence type="inferred from homology"/>
<keyword evidence="6" id="KW-1185">Reference proteome</keyword>